<name>A0A8T2UJ63_CERRI</name>
<evidence type="ECO:0000313" key="2">
    <source>
        <dbReference type="Proteomes" id="UP000825935"/>
    </source>
</evidence>
<dbReference type="AlphaFoldDB" id="A0A8T2UJ63"/>
<proteinExistence type="predicted"/>
<organism evidence="1 2">
    <name type="scientific">Ceratopteris richardii</name>
    <name type="common">Triangle waterfern</name>
    <dbReference type="NCBI Taxonomy" id="49495"/>
    <lineage>
        <taxon>Eukaryota</taxon>
        <taxon>Viridiplantae</taxon>
        <taxon>Streptophyta</taxon>
        <taxon>Embryophyta</taxon>
        <taxon>Tracheophyta</taxon>
        <taxon>Polypodiopsida</taxon>
        <taxon>Polypodiidae</taxon>
        <taxon>Polypodiales</taxon>
        <taxon>Pteridineae</taxon>
        <taxon>Pteridaceae</taxon>
        <taxon>Parkerioideae</taxon>
        <taxon>Ceratopteris</taxon>
    </lineage>
</organism>
<dbReference type="EMBL" id="CM035412">
    <property type="protein sequence ID" value="KAH7432389.1"/>
    <property type="molecule type" value="Genomic_DNA"/>
</dbReference>
<protein>
    <submittedName>
        <fullName evidence="1">Uncharacterized protein</fullName>
    </submittedName>
</protein>
<evidence type="ECO:0000313" key="1">
    <source>
        <dbReference type="EMBL" id="KAH7432389.1"/>
    </source>
</evidence>
<reference evidence="1" key="1">
    <citation type="submission" date="2021-08" db="EMBL/GenBank/DDBJ databases">
        <title>WGS assembly of Ceratopteris richardii.</title>
        <authorList>
            <person name="Marchant D.B."/>
            <person name="Chen G."/>
            <person name="Jenkins J."/>
            <person name="Shu S."/>
            <person name="Leebens-Mack J."/>
            <person name="Grimwood J."/>
            <person name="Schmutz J."/>
            <person name="Soltis P."/>
            <person name="Soltis D."/>
            <person name="Chen Z.-H."/>
        </authorList>
    </citation>
    <scope>NUCLEOTIDE SEQUENCE</scope>
    <source>
        <strain evidence="1">Whitten #5841</strain>
        <tissue evidence="1">Leaf</tissue>
    </source>
</reference>
<comment type="caution">
    <text evidence="1">The sequence shown here is derived from an EMBL/GenBank/DDBJ whole genome shotgun (WGS) entry which is preliminary data.</text>
</comment>
<sequence length="111" mass="12214">MDDGIPIFLDRTPSCTCVLRLTSPFGLVLKSFYKFRGAATLFFVHSKRILHIPSPLSDEICNAVDAIVVFNAVSLRFLMPSVDAKVVHESGDGHPAFPFGFVLVLRNICSC</sequence>
<dbReference type="Proteomes" id="UP000825935">
    <property type="component" value="Chromosome 7"/>
</dbReference>
<gene>
    <name evidence="1" type="ORF">KP509_07G020500</name>
</gene>
<keyword evidence="2" id="KW-1185">Reference proteome</keyword>
<accession>A0A8T2UJ63</accession>